<organism evidence="2 3">
    <name type="scientific">Paraburkholderia franconis</name>
    <dbReference type="NCBI Taxonomy" id="2654983"/>
    <lineage>
        <taxon>Bacteria</taxon>
        <taxon>Pseudomonadati</taxon>
        <taxon>Pseudomonadota</taxon>
        <taxon>Betaproteobacteria</taxon>
        <taxon>Burkholderiales</taxon>
        <taxon>Burkholderiaceae</taxon>
        <taxon>Paraburkholderia</taxon>
    </lineage>
</organism>
<dbReference type="Proteomes" id="UP000484381">
    <property type="component" value="Unassembled WGS sequence"/>
</dbReference>
<protein>
    <submittedName>
        <fullName evidence="2">Uncharacterized protein</fullName>
    </submittedName>
</protein>
<comment type="caution">
    <text evidence="2">The sequence shown here is derived from an EMBL/GenBank/DDBJ whole genome shotgun (WGS) entry which is preliminary data.</text>
</comment>
<sequence>MIVSYDQSGDMQTNPPARAPRSAEAIEKDFLDLMMSGIPADIACDKFERLCDETNALAASWMMTDQGHPYIALLKRMHSAFAEHYPRDAG</sequence>
<keyword evidence="3" id="KW-1185">Reference proteome</keyword>
<dbReference type="AlphaFoldDB" id="A0A7X1THQ7"/>
<reference evidence="2 3" key="1">
    <citation type="submission" date="2019-10" db="EMBL/GenBank/DDBJ databases">
        <title>Paraburkholderia sp. isolated from nodules of Mimosa pudica from Brazilian Atlantic Forest soils.</title>
        <authorList>
            <person name="Paulitsch F."/>
            <person name="Hungria M."/>
            <person name="Dall'Agnol R."/>
        </authorList>
    </citation>
    <scope>NUCLEOTIDE SEQUENCE [LARGE SCALE GENOMIC DNA]</scope>
    <source>
        <strain evidence="2 3">CNPSo 3157</strain>
    </source>
</reference>
<accession>A0A7X1THQ7</accession>
<feature type="region of interest" description="Disordered" evidence="1">
    <location>
        <begin position="1"/>
        <end position="22"/>
    </location>
</feature>
<evidence type="ECO:0000256" key="1">
    <source>
        <dbReference type="SAM" id="MobiDB-lite"/>
    </source>
</evidence>
<evidence type="ECO:0000313" key="2">
    <source>
        <dbReference type="EMBL" id="MPW19770.1"/>
    </source>
</evidence>
<gene>
    <name evidence="2" type="ORF">GCT13_23455</name>
</gene>
<name>A0A7X1THQ7_9BURK</name>
<evidence type="ECO:0000313" key="3">
    <source>
        <dbReference type="Proteomes" id="UP000484381"/>
    </source>
</evidence>
<feature type="compositionally biased region" description="Polar residues" evidence="1">
    <location>
        <begin position="1"/>
        <end position="15"/>
    </location>
</feature>
<dbReference type="EMBL" id="WHNP01000023">
    <property type="protein sequence ID" value="MPW19770.1"/>
    <property type="molecule type" value="Genomic_DNA"/>
</dbReference>
<proteinExistence type="predicted"/>